<comment type="catalytic activity">
    <reaction evidence="1">
        <text>Hydrolysis of terminal non-reducing N-acetyl-D-hexosamine residues in N-acetyl-beta-D-hexosaminides.</text>
        <dbReference type="EC" id="3.2.1.52"/>
    </reaction>
</comment>
<dbReference type="GO" id="GO:0004563">
    <property type="term" value="F:beta-N-acetylhexosaminidase activity"/>
    <property type="evidence" value="ECO:0007669"/>
    <property type="project" value="UniProtKB-EC"/>
</dbReference>
<name>A0A2G9YT27_9BACT</name>
<feature type="transmembrane region" description="Helical" evidence="7">
    <location>
        <begin position="98"/>
        <end position="119"/>
    </location>
</feature>
<dbReference type="EMBL" id="PCRN01000047">
    <property type="protein sequence ID" value="PIP22339.1"/>
    <property type="molecule type" value="Genomic_DNA"/>
</dbReference>
<keyword evidence="7" id="KW-0812">Transmembrane</keyword>
<evidence type="ECO:0000313" key="9">
    <source>
        <dbReference type="EMBL" id="PIP22339.1"/>
    </source>
</evidence>
<dbReference type="GO" id="GO:0005975">
    <property type="term" value="P:carbohydrate metabolic process"/>
    <property type="evidence" value="ECO:0007669"/>
    <property type="project" value="InterPro"/>
</dbReference>
<comment type="caution">
    <text evidence="9">The sequence shown here is derived from an EMBL/GenBank/DDBJ whole genome shotgun (WGS) entry which is preliminary data.</text>
</comment>
<dbReference type="SUPFAM" id="SSF51445">
    <property type="entry name" value="(Trans)glycosidases"/>
    <property type="match status" value="1"/>
</dbReference>
<gene>
    <name evidence="9" type="ORF">COX38_01140</name>
</gene>
<dbReference type="EC" id="3.2.1.52" evidence="3"/>
<feature type="domain" description="Glycoside hydrolase family 3 N-terminal" evidence="8">
    <location>
        <begin position="336"/>
        <end position="645"/>
    </location>
</feature>
<dbReference type="InterPro" id="IPR036962">
    <property type="entry name" value="Glyco_hydro_3_N_sf"/>
</dbReference>
<evidence type="ECO:0000313" key="10">
    <source>
        <dbReference type="Proteomes" id="UP000229054"/>
    </source>
</evidence>
<reference evidence="9 10" key="1">
    <citation type="submission" date="2017-09" db="EMBL/GenBank/DDBJ databases">
        <title>Depth-based differentiation of microbial function through sediment-hosted aquifers and enrichment of novel symbionts in the deep terrestrial subsurface.</title>
        <authorList>
            <person name="Probst A.J."/>
            <person name="Ladd B."/>
            <person name="Jarett J.K."/>
            <person name="Geller-Mcgrath D.E."/>
            <person name="Sieber C.M."/>
            <person name="Emerson J.B."/>
            <person name="Anantharaman K."/>
            <person name="Thomas B.C."/>
            <person name="Malmstrom R."/>
            <person name="Stieglmeier M."/>
            <person name="Klingl A."/>
            <person name="Woyke T."/>
            <person name="Ryan C.M."/>
            <person name="Banfield J.F."/>
        </authorList>
    </citation>
    <scope>NUCLEOTIDE SEQUENCE [LARGE SCALE GENOMIC DNA]</scope>
    <source>
        <strain evidence="9">CG23_combo_of_CG06-09_8_20_14_all_39_25</strain>
    </source>
</reference>
<keyword evidence="5" id="KW-0326">Glycosidase</keyword>
<dbReference type="GO" id="GO:0009254">
    <property type="term" value="P:peptidoglycan turnover"/>
    <property type="evidence" value="ECO:0007669"/>
    <property type="project" value="TreeGrafter"/>
</dbReference>
<dbReference type="PANTHER" id="PTHR30480">
    <property type="entry name" value="BETA-HEXOSAMINIDASE-RELATED"/>
    <property type="match status" value="1"/>
</dbReference>
<evidence type="ECO:0000256" key="2">
    <source>
        <dbReference type="ARBA" id="ARBA00005336"/>
    </source>
</evidence>
<dbReference type="Gene3D" id="3.20.20.300">
    <property type="entry name" value="Glycoside hydrolase, family 3, N-terminal domain"/>
    <property type="match status" value="1"/>
</dbReference>
<feature type="region of interest" description="Disordered" evidence="6">
    <location>
        <begin position="40"/>
        <end position="72"/>
    </location>
</feature>
<proteinExistence type="inferred from homology"/>
<feature type="compositionally biased region" description="Basic and acidic residues" evidence="6">
    <location>
        <begin position="62"/>
        <end position="72"/>
    </location>
</feature>
<dbReference type="InterPro" id="IPR017853">
    <property type="entry name" value="GH"/>
</dbReference>
<evidence type="ECO:0000256" key="4">
    <source>
        <dbReference type="ARBA" id="ARBA00022801"/>
    </source>
</evidence>
<dbReference type="Proteomes" id="UP000229054">
    <property type="component" value="Unassembled WGS sequence"/>
</dbReference>
<comment type="similarity">
    <text evidence="2">Belongs to the glycosyl hydrolase 3 family.</text>
</comment>
<evidence type="ECO:0000259" key="8">
    <source>
        <dbReference type="Pfam" id="PF00933"/>
    </source>
</evidence>
<evidence type="ECO:0000256" key="5">
    <source>
        <dbReference type="ARBA" id="ARBA00023295"/>
    </source>
</evidence>
<dbReference type="PANTHER" id="PTHR30480:SF13">
    <property type="entry name" value="BETA-HEXOSAMINIDASE"/>
    <property type="match status" value="1"/>
</dbReference>
<sequence length="651" mass="73138">MDSDPNFQEKKEERLEFLKREEIRTMAKDIARLREIEAQEEREKVAAVTPEERKKPPVPFSPEKETQKKAQEAEVKKISLDTLIPKKPPPRPFFLTKILARVFIVLICLFLVGFIYWFFGIRKPAEEITPPTGETEEVGEEEIKEEKPEIVIPPSLIPAEETRAPEVSQMEEIPAAFSQLMKEEIPEGSFVRIVFKNLEENRPASLEDLALVSQVEVPSEFYSKLEQNFTLFIFSQVQGNRVALVGKVKEKEGLNKVFQTWEDKIEKDGIFLSGKQIPTAVSYFRTAFYQGVGIRYLTISKNDFGICYAQFDDNFVLTTSFEGIKRVIDRIKAEELEKQIGQLFIIGFEGKTVTPELEELFKQYKPGGVLLLSDNIENASQLTTLISDLQALSLRETNFPLFIAVDQEGGLVSRIGFASEKTAQSEIKTSTGALQVGSNRGKELKTLGVNLNLAPLLDLTSSGDFLYERSFQKPATEIGYLAKSLILGQKGAGILTAIKHFPGYGGITVHPENELAIVNEIPEISQFEKAMEANPEFIMTANVIYKKLDPTLPFTFSKTAIQFLKNNSNPEVLIISDDLAQDSLLNKFPLEEIVKLPVEAGVDVLIFSGWDIEVSQGLEAFYTAFKNGEVSKANVETAVSRIIQLKQKTLK</sequence>
<dbReference type="Pfam" id="PF00933">
    <property type="entry name" value="Glyco_hydro_3"/>
    <property type="match status" value="1"/>
</dbReference>
<organism evidence="9 10">
    <name type="scientific">Candidatus Nealsonbacteria bacterium CG23_combo_of_CG06-09_8_20_14_all_39_25</name>
    <dbReference type="NCBI Taxonomy" id="1974723"/>
    <lineage>
        <taxon>Bacteria</taxon>
        <taxon>Candidatus Nealsoniibacteriota</taxon>
    </lineage>
</organism>
<evidence type="ECO:0000256" key="6">
    <source>
        <dbReference type="SAM" id="MobiDB-lite"/>
    </source>
</evidence>
<keyword evidence="7" id="KW-1133">Transmembrane helix</keyword>
<keyword evidence="4" id="KW-0378">Hydrolase</keyword>
<evidence type="ECO:0000256" key="7">
    <source>
        <dbReference type="SAM" id="Phobius"/>
    </source>
</evidence>
<accession>A0A2G9YT27</accession>
<evidence type="ECO:0000256" key="3">
    <source>
        <dbReference type="ARBA" id="ARBA00012663"/>
    </source>
</evidence>
<feature type="compositionally biased region" description="Basic and acidic residues" evidence="6">
    <location>
        <begin position="40"/>
        <end position="55"/>
    </location>
</feature>
<evidence type="ECO:0000256" key="1">
    <source>
        <dbReference type="ARBA" id="ARBA00001231"/>
    </source>
</evidence>
<dbReference type="InterPro" id="IPR001764">
    <property type="entry name" value="Glyco_hydro_3_N"/>
</dbReference>
<dbReference type="AlphaFoldDB" id="A0A2G9YT27"/>
<protein>
    <recommendedName>
        <fullName evidence="3">beta-N-acetylhexosaminidase</fullName>
        <ecNumber evidence="3">3.2.1.52</ecNumber>
    </recommendedName>
</protein>
<dbReference type="InterPro" id="IPR050226">
    <property type="entry name" value="NagZ_Beta-hexosaminidase"/>
</dbReference>
<keyword evidence="7" id="KW-0472">Membrane</keyword>